<reference evidence="3 4" key="1">
    <citation type="submission" date="2021-01" db="EMBL/GenBank/DDBJ databases">
        <title>Actinoplanes sp. nov. LDG1-01 isolated from lichen.</title>
        <authorList>
            <person name="Saeng-In P."/>
            <person name="Phongsopitanun W."/>
            <person name="Kanchanasin P."/>
            <person name="Yuki M."/>
            <person name="Kudo T."/>
            <person name="Ohkuma M."/>
            <person name="Tanasupawat S."/>
        </authorList>
    </citation>
    <scope>NUCLEOTIDE SEQUENCE [LARGE SCALE GENOMIC DNA]</scope>
    <source>
        <strain evidence="3 4">LDG1-01</strain>
    </source>
</reference>
<evidence type="ECO:0000313" key="4">
    <source>
        <dbReference type="Proteomes" id="UP000598996"/>
    </source>
</evidence>
<feature type="transmembrane region" description="Helical" evidence="2">
    <location>
        <begin position="18"/>
        <end position="37"/>
    </location>
</feature>
<name>A0ABS1VJ41_9ACTN</name>
<dbReference type="Proteomes" id="UP000598996">
    <property type="component" value="Unassembled WGS sequence"/>
</dbReference>
<comment type="caution">
    <text evidence="3">The sequence shown here is derived from an EMBL/GenBank/DDBJ whole genome shotgun (WGS) entry which is preliminary data.</text>
</comment>
<evidence type="ECO:0000256" key="2">
    <source>
        <dbReference type="SAM" id="Phobius"/>
    </source>
</evidence>
<accession>A0ABS1VJ41</accession>
<organism evidence="3 4">
    <name type="scientific">Paractinoplanes lichenicola</name>
    <dbReference type="NCBI Taxonomy" id="2802976"/>
    <lineage>
        <taxon>Bacteria</taxon>
        <taxon>Bacillati</taxon>
        <taxon>Actinomycetota</taxon>
        <taxon>Actinomycetes</taxon>
        <taxon>Micromonosporales</taxon>
        <taxon>Micromonosporaceae</taxon>
        <taxon>Paractinoplanes</taxon>
    </lineage>
</organism>
<gene>
    <name evidence="3" type="ORF">JKJ07_08305</name>
</gene>
<sequence>MSQHDDEGAGFFRRNRGLTIAGIAGLAVLSAGGAYLVNQGQAGTPGDVAAVAPVTTVAATTAPPSAPESPSVSATPSSPAPATTSSSARATATATASPSATKTDTREGEQRVKAARDEAAKDGISLKRPLTASAQPRDTSSRTEETRTLPSGGTMRVITGRYDLSGGRELAWAGDKGQEVDGAHCTQNFTFSAGSAPAVRPTMLLCWRTSAKRSVVVLTVEKSGPPSMAKSAAVIEQSWRKLG</sequence>
<feature type="compositionally biased region" description="Low complexity" evidence="1">
    <location>
        <begin position="60"/>
        <end position="101"/>
    </location>
</feature>
<protein>
    <submittedName>
        <fullName evidence="3">Uncharacterized protein</fullName>
    </submittedName>
</protein>
<dbReference type="EMBL" id="JAENHO010000002">
    <property type="protein sequence ID" value="MBL7254310.1"/>
    <property type="molecule type" value="Genomic_DNA"/>
</dbReference>
<proteinExistence type="predicted"/>
<evidence type="ECO:0000313" key="3">
    <source>
        <dbReference type="EMBL" id="MBL7254310.1"/>
    </source>
</evidence>
<keyword evidence="2" id="KW-0472">Membrane</keyword>
<keyword evidence="2" id="KW-1133">Transmembrane helix</keyword>
<feature type="compositionally biased region" description="Basic and acidic residues" evidence="1">
    <location>
        <begin position="103"/>
        <end position="125"/>
    </location>
</feature>
<dbReference type="RefSeq" id="WP_202990633.1">
    <property type="nucleotide sequence ID" value="NZ_JAENHO010000002.1"/>
</dbReference>
<keyword evidence="2" id="KW-0812">Transmembrane</keyword>
<feature type="region of interest" description="Disordered" evidence="1">
    <location>
        <begin position="60"/>
        <end position="154"/>
    </location>
</feature>
<keyword evidence="4" id="KW-1185">Reference proteome</keyword>
<evidence type="ECO:0000256" key="1">
    <source>
        <dbReference type="SAM" id="MobiDB-lite"/>
    </source>
</evidence>